<dbReference type="RefSeq" id="WP_078424852.1">
    <property type="nucleotide sequence ID" value="NZ_CP017258.1"/>
</dbReference>
<dbReference type="InterPro" id="IPR011990">
    <property type="entry name" value="TPR-like_helical_dom_sf"/>
</dbReference>
<dbReference type="Gene3D" id="1.25.40.10">
    <property type="entry name" value="Tetratricopeptide repeat domain"/>
    <property type="match status" value="1"/>
</dbReference>
<dbReference type="Proteomes" id="UP000190868">
    <property type="component" value="Chromosome"/>
</dbReference>
<dbReference type="InterPro" id="IPR019734">
    <property type="entry name" value="TPR_rpt"/>
</dbReference>
<accession>A0A1S6UAQ1</accession>
<gene>
    <name evidence="1" type="ORF">CPIN18021_1740</name>
</gene>
<sequence length="341" mass="39435">MDIFFIGHRDPIFGLIVLFSIIFMVAFFSYAWGIFSKKDEKRKIEKFIRKFDNSNSISDNHKQLLKNLDIDSNDLGVLAMTFVKSGDFEKAISIYLIALSKVKNKIEKEFILTQLGSVYFKAGFLQNSMNIFLQAVQISPRNEIALRFLTMIDEKLKKFNEALQTLDSLQELGADVKIARAYIKANIVLNDKELSIDEKTDKILKYSNDFALLKRMAMQLWIKNNKSLENFPSFLPISEVIDILYQQNMPLNLEDEEYKALFYAKGIIKEKAQINNFELNVIKNLKDTGFDKADLSFNYVCNSCKNSFPMHFYRCPMCHSLGSVKILSQITEKNDENSMPF</sequence>
<dbReference type="SUPFAM" id="SSF48452">
    <property type="entry name" value="TPR-like"/>
    <property type="match status" value="1"/>
</dbReference>
<proteinExistence type="predicted"/>
<name>A0A1S6UAQ1_9BACT</name>
<organism evidence="1 2">
    <name type="scientific">Campylobacter pinnipediorum subsp. caledonicus</name>
    <dbReference type="NCBI Taxonomy" id="1874362"/>
    <lineage>
        <taxon>Bacteria</taxon>
        <taxon>Pseudomonadati</taxon>
        <taxon>Campylobacterota</taxon>
        <taxon>Epsilonproteobacteria</taxon>
        <taxon>Campylobacterales</taxon>
        <taxon>Campylobacteraceae</taxon>
        <taxon>Campylobacter</taxon>
    </lineage>
</organism>
<dbReference type="AlphaFoldDB" id="A0A1S6UAQ1"/>
<dbReference type="EMBL" id="CP017258">
    <property type="protein sequence ID" value="AQW88517.1"/>
    <property type="molecule type" value="Genomic_DNA"/>
</dbReference>
<protein>
    <submittedName>
        <fullName evidence="1">Uncharacterized protein</fullName>
    </submittedName>
</protein>
<reference evidence="2" key="1">
    <citation type="submission" date="2016-09" db="EMBL/GenBank/DDBJ databases">
        <title>Comparative genomics of the Campylobacter concisus group.</title>
        <authorList>
            <person name="Miller W.G."/>
            <person name="Yee E."/>
            <person name="Chapman M.H."/>
            <person name="Huynh S."/>
            <person name="Bono J.L."/>
            <person name="On S.L.W."/>
            <person name="StLeger J."/>
            <person name="Foster G."/>
            <person name="Parker C.T."/>
        </authorList>
    </citation>
    <scope>NUCLEOTIDE SEQUENCE [LARGE SCALE GENOMIC DNA]</scope>
    <source>
        <strain evidence="2">RM18021</strain>
    </source>
</reference>
<evidence type="ECO:0000313" key="2">
    <source>
        <dbReference type="Proteomes" id="UP000190868"/>
    </source>
</evidence>
<evidence type="ECO:0000313" key="1">
    <source>
        <dbReference type="EMBL" id="AQW88517.1"/>
    </source>
</evidence>
<dbReference type="PROSITE" id="PS50005">
    <property type="entry name" value="TPR"/>
    <property type="match status" value="1"/>
</dbReference>
<keyword evidence="2" id="KW-1185">Reference proteome</keyword>